<dbReference type="EMBL" id="BMKU01000001">
    <property type="protein sequence ID" value="GGG86968.1"/>
    <property type="molecule type" value="Genomic_DNA"/>
</dbReference>
<dbReference type="SUPFAM" id="SSF53448">
    <property type="entry name" value="Nucleotide-diphospho-sugar transferases"/>
    <property type="match status" value="1"/>
</dbReference>
<dbReference type="Pfam" id="PF00535">
    <property type="entry name" value="Glycos_transf_2"/>
    <property type="match status" value="1"/>
</dbReference>
<comment type="caution">
    <text evidence="2">The sequence shown here is derived from an EMBL/GenBank/DDBJ whole genome shotgun (WGS) entry which is preliminary data.</text>
</comment>
<name>A0ABQ1XC60_9MICC</name>
<dbReference type="PANTHER" id="PTHR43685:SF14">
    <property type="entry name" value="GLYCOSYLTRANSFERASE 2-LIKE DOMAIN-CONTAINING PROTEIN"/>
    <property type="match status" value="1"/>
</dbReference>
<proteinExistence type="predicted"/>
<dbReference type="GO" id="GO:0016787">
    <property type="term" value="F:hydrolase activity"/>
    <property type="evidence" value="ECO:0007669"/>
    <property type="project" value="UniProtKB-KW"/>
</dbReference>
<sequence length="283" mass="30446">MIPTRNDAAMLAVCLHLLSRQSRPADEIIVVDNASSDDTAAVCSAAGVRRILVDVPGIPATTAAGFDAAAGDIIARLDTDSRPPADWLERVEAVLDAAGPLSLVTGPGEFYGGRRWIQWAGRHVFLGGYFRVVGFLLGHAPVYGSNFALRRDVWQAIGGSVERNNPEVHDDLDISYHLRPEMAVIYAPNLVMGVSARPLTNWPSAAISACRWLPSGWSSGRNRHCGAAWSGHGRGAAWRRTAGGQEETTADNVQAGPLSFAYKARRSRLNWCGDVSHGLCPPR</sequence>
<dbReference type="Proteomes" id="UP000596938">
    <property type="component" value="Unassembled WGS sequence"/>
</dbReference>
<dbReference type="InterPro" id="IPR029044">
    <property type="entry name" value="Nucleotide-diphossugar_trans"/>
</dbReference>
<gene>
    <name evidence="2" type="ORF">GCM10011577_06250</name>
</gene>
<feature type="domain" description="Glycosyltransferase 2-like" evidence="1">
    <location>
        <begin position="2"/>
        <end position="153"/>
    </location>
</feature>
<evidence type="ECO:0000313" key="2">
    <source>
        <dbReference type="EMBL" id="GGG86968.1"/>
    </source>
</evidence>
<evidence type="ECO:0000313" key="3">
    <source>
        <dbReference type="Proteomes" id="UP000596938"/>
    </source>
</evidence>
<protein>
    <submittedName>
        <fullName evidence="2">Glycosyl hydrolase</fullName>
    </submittedName>
</protein>
<dbReference type="InterPro" id="IPR001173">
    <property type="entry name" value="Glyco_trans_2-like"/>
</dbReference>
<keyword evidence="3" id="KW-1185">Reference proteome</keyword>
<dbReference type="CDD" id="cd00761">
    <property type="entry name" value="Glyco_tranf_GTA_type"/>
    <property type="match status" value="1"/>
</dbReference>
<evidence type="ECO:0000259" key="1">
    <source>
        <dbReference type="Pfam" id="PF00535"/>
    </source>
</evidence>
<keyword evidence="2" id="KW-0378">Hydrolase</keyword>
<reference evidence="3" key="1">
    <citation type="journal article" date="2019" name="Int. J. Syst. Evol. Microbiol.">
        <title>The Global Catalogue of Microorganisms (GCM) 10K type strain sequencing project: providing services to taxonomists for standard genome sequencing and annotation.</title>
        <authorList>
            <consortium name="The Broad Institute Genomics Platform"/>
            <consortium name="The Broad Institute Genome Sequencing Center for Infectious Disease"/>
            <person name="Wu L."/>
            <person name="Ma J."/>
        </authorList>
    </citation>
    <scope>NUCLEOTIDE SEQUENCE [LARGE SCALE GENOMIC DNA]</scope>
    <source>
        <strain evidence="3">CGMCC 1.1927</strain>
    </source>
</reference>
<dbReference type="PANTHER" id="PTHR43685">
    <property type="entry name" value="GLYCOSYLTRANSFERASE"/>
    <property type="match status" value="1"/>
</dbReference>
<accession>A0ABQ1XC60</accession>
<organism evidence="2 3">
    <name type="scientific">Pseudarthrobacter polychromogenes</name>
    <dbReference type="NCBI Taxonomy" id="1676"/>
    <lineage>
        <taxon>Bacteria</taxon>
        <taxon>Bacillati</taxon>
        <taxon>Actinomycetota</taxon>
        <taxon>Actinomycetes</taxon>
        <taxon>Micrococcales</taxon>
        <taxon>Micrococcaceae</taxon>
        <taxon>Pseudarthrobacter</taxon>
    </lineage>
</organism>
<dbReference type="Gene3D" id="3.90.550.10">
    <property type="entry name" value="Spore Coat Polysaccharide Biosynthesis Protein SpsA, Chain A"/>
    <property type="match status" value="1"/>
</dbReference>
<dbReference type="InterPro" id="IPR050834">
    <property type="entry name" value="Glycosyltransf_2"/>
</dbReference>